<accession>A0A6N8J979</accession>
<evidence type="ECO:0008006" key="3">
    <source>
        <dbReference type="Google" id="ProtNLM"/>
    </source>
</evidence>
<dbReference type="EMBL" id="WRXO01000003">
    <property type="protein sequence ID" value="MVT41790.1"/>
    <property type="molecule type" value="Genomic_DNA"/>
</dbReference>
<comment type="caution">
    <text evidence="1">The sequence shown here is derived from an EMBL/GenBank/DDBJ whole genome shotgun (WGS) entry which is preliminary data.</text>
</comment>
<name>A0A6N8J979_9BACT</name>
<protein>
    <recommendedName>
        <fullName evidence="3">Host attachment protein</fullName>
    </recommendedName>
</protein>
<dbReference type="AlphaFoldDB" id="A0A6N8J979"/>
<keyword evidence="2" id="KW-1185">Reference proteome</keyword>
<evidence type="ECO:0000313" key="2">
    <source>
        <dbReference type="Proteomes" id="UP000468388"/>
    </source>
</evidence>
<evidence type="ECO:0000313" key="1">
    <source>
        <dbReference type="EMBL" id="MVT41790.1"/>
    </source>
</evidence>
<proteinExistence type="predicted"/>
<gene>
    <name evidence="1" type="ORF">GO495_14465</name>
</gene>
<dbReference type="InterPro" id="IPR042226">
    <property type="entry name" value="eFR1_2_sf"/>
</dbReference>
<dbReference type="Proteomes" id="UP000468388">
    <property type="component" value="Unassembled WGS sequence"/>
</dbReference>
<dbReference type="Gene3D" id="3.30.420.60">
    <property type="entry name" value="eRF1 domain 2"/>
    <property type="match status" value="1"/>
</dbReference>
<dbReference type="RefSeq" id="WP_157300410.1">
    <property type="nucleotide sequence ID" value="NZ_BAAAZB010000006.1"/>
</dbReference>
<reference evidence="1 2" key="1">
    <citation type="submission" date="2019-12" db="EMBL/GenBank/DDBJ databases">
        <title>The draft genomic sequence of strain Chitinophaga oryziterrae JCM 16595.</title>
        <authorList>
            <person name="Zhang X."/>
        </authorList>
    </citation>
    <scope>NUCLEOTIDE SEQUENCE [LARGE SCALE GENOMIC DNA]</scope>
    <source>
        <strain evidence="1 2">JCM 16595</strain>
    </source>
</reference>
<dbReference type="SUPFAM" id="SSF53137">
    <property type="entry name" value="Translational machinery components"/>
    <property type="match status" value="1"/>
</dbReference>
<dbReference type="OrthoDB" id="1122364at2"/>
<sequence length="125" mass="14556">MTTTKKLGIWMDHSSAYLIEYPIGPIEEIVTSKFTHEEKEQSLSKSEHLMHNKEQHEQAAFYKQLGDAIKNYEEVLLCGPTDAKQELYNLLREDHLFKNIKIDVEPADKLTDNQLHAFVRAHFSK</sequence>
<organism evidence="1 2">
    <name type="scientific">Chitinophaga oryziterrae</name>
    <dbReference type="NCBI Taxonomy" id="1031224"/>
    <lineage>
        <taxon>Bacteria</taxon>
        <taxon>Pseudomonadati</taxon>
        <taxon>Bacteroidota</taxon>
        <taxon>Chitinophagia</taxon>
        <taxon>Chitinophagales</taxon>
        <taxon>Chitinophagaceae</taxon>
        <taxon>Chitinophaga</taxon>
    </lineage>
</organism>